<evidence type="ECO:0000313" key="2">
    <source>
        <dbReference type="EMBL" id="MFG6432776.1"/>
    </source>
</evidence>
<accession>A0ABW7F8G3</accession>
<evidence type="ECO:0008006" key="4">
    <source>
        <dbReference type="Google" id="ProtNLM"/>
    </source>
</evidence>
<dbReference type="RefSeq" id="WP_394482907.1">
    <property type="nucleotide sequence ID" value="NZ_JBIGHV010000009.1"/>
</dbReference>
<gene>
    <name evidence="2" type="ORF">ACG00Y_22870</name>
</gene>
<comment type="caution">
    <text evidence="2">The sequence shown here is derived from an EMBL/GenBank/DDBJ whole genome shotgun (WGS) entry which is preliminary data.</text>
</comment>
<feature type="chain" id="PRO_5045734204" description="DUF3313 domain-containing protein" evidence="1">
    <location>
        <begin position="23"/>
        <end position="345"/>
    </location>
</feature>
<keyword evidence="3" id="KW-1185">Reference proteome</keyword>
<reference evidence="2 3" key="1">
    <citation type="submission" date="2024-08" db="EMBL/GenBank/DDBJ databases">
        <authorList>
            <person name="Lu H."/>
        </authorList>
    </citation>
    <scope>NUCLEOTIDE SEQUENCE [LARGE SCALE GENOMIC DNA]</scope>
    <source>
        <strain evidence="2 3">LYH14W</strain>
    </source>
</reference>
<evidence type="ECO:0000256" key="1">
    <source>
        <dbReference type="SAM" id="SignalP"/>
    </source>
</evidence>
<dbReference type="EMBL" id="JBIGHV010000009">
    <property type="protein sequence ID" value="MFG6432776.1"/>
    <property type="molecule type" value="Genomic_DNA"/>
</dbReference>
<keyword evidence="1" id="KW-0732">Signal</keyword>
<name>A0ABW7F8G3_9BURK</name>
<evidence type="ECO:0000313" key="3">
    <source>
        <dbReference type="Proteomes" id="UP001606210"/>
    </source>
</evidence>
<organism evidence="2 3">
    <name type="scientific">Pelomonas parva</name>
    <dbReference type="NCBI Taxonomy" id="3299032"/>
    <lineage>
        <taxon>Bacteria</taxon>
        <taxon>Pseudomonadati</taxon>
        <taxon>Pseudomonadota</taxon>
        <taxon>Betaproteobacteria</taxon>
        <taxon>Burkholderiales</taxon>
        <taxon>Sphaerotilaceae</taxon>
        <taxon>Roseateles</taxon>
    </lineage>
</organism>
<sequence>MRMLTTALLAAAGLSLLPAARAADPTPIEIDAQFNPAAAANSAVKASDPQALKGLKRAAVTQFNVEFVTSDNVSSETSGFAMAGRASVTGYYKLIGVAEPDFQAIADQLYAGFQQQLQAQGVELVPAAELAGAPTYKKLQAGGTALPDRSSNGVTVGPPGMAIYGLNKAQAADGKKGVFAALSGLSAGMGAVGGAMDNMTLSKELGDAALLEVSMRVHFAQLTNEAKGFFGRLGSTAKVSAKLHPMVPKAAMTVQSGAYVSVLTLQGPALLDPTAFVELREEATTAGDVVGAVAVGLLQLASGSKNSHSSTKYEAVADGSRYRERVGAGLGQVNALLIARMVAGR</sequence>
<dbReference type="Proteomes" id="UP001606210">
    <property type="component" value="Unassembled WGS sequence"/>
</dbReference>
<feature type="signal peptide" evidence="1">
    <location>
        <begin position="1"/>
        <end position="22"/>
    </location>
</feature>
<protein>
    <recommendedName>
        <fullName evidence="4">DUF3313 domain-containing protein</fullName>
    </recommendedName>
</protein>
<proteinExistence type="predicted"/>